<dbReference type="PROSITE" id="PS50853">
    <property type="entry name" value="FN3"/>
    <property type="match status" value="5"/>
</dbReference>
<dbReference type="PANTHER" id="PTHR24023">
    <property type="entry name" value="COLLAGEN ALPHA"/>
    <property type="match status" value="1"/>
</dbReference>
<dbReference type="SUPFAM" id="SSF49265">
    <property type="entry name" value="Fibronectin type III"/>
    <property type="match status" value="3"/>
</dbReference>
<evidence type="ECO:0000256" key="1">
    <source>
        <dbReference type="ARBA" id="ARBA00004498"/>
    </source>
</evidence>
<evidence type="ECO:0000313" key="16">
    <source>
        <dbReference type="Proteomes" id="UP000694421"/>
    </source>
</evidence>
<keyword evidence="8" id="KW-0176">Collagen</keyword>
<dbReference type="Pfam" id="PF01391">
    <property type="entry name" value="Collagen"/>
    <property type="match status" value="5"/>
</dbReference>
<dbReference type="PROSITE" id="PS00280">
    <property type="entry name" value="BPTI_KUNITZ_1"/>
    <property type="match status" value="1"/>
</dbReference>
<feature type="compositionally biased region" description="Basic and acidic residues" evidence="11">
    <location>
        <begin position="1819"/>
        <end position="1830"/>
    </location>
</feature>
<feature type="domain" description="Fibronectin type-III" evidence="14">
    <location>
        <begin position="320"/>
        <end position="408"/>
    </location>
</feature>
<feature type="compositionally biased region" description="Gly residues" evidence="11">
    <location>
        <begin position="2176"/>
        <end position="2185"/>
    </location>
</feature>
<keyword evidence="4" id="KW-0272">Extracellular matrix</keyword>
<feature type="region of interest" description="Disordered" evidence="11">
    <location>
        <begin position="1572"/>
        <end position="1591"/>
    </location>
</feature>
<feature type="compositionally biased region" description="Low complexity" evidence="11">
    <location>
        <begin position="2187"/>
        <end position="2211"/>
    </location>
</feature>
<feature type="compositionally biased region" description="Basic and acidic residues" evidence="11">
    <location>
        <begin position="1731"/>
        <end position="1741"/>
    </location>
</feature>
<dbReference type="PROSITE" id="PS50234">
    <property type="entry name" value="VWFA"/>
    <property type="match status" value="2"/>
</dbReference>
<dbReference type="InterPro" id="IPR002223">
    <property type="entry name" value="Kunitz_BPTI"/>
</dbReference>
<evidence type="ECO:0000256" key="3">
    <source>
        <dbReference type="ARBA" id="ARBA00022525"/>
    </source>
</evidence>
<dbReference type="GO" id="GO:0007155">
    <property type="term" value="P:cell adhesion"/>
    <property type="evidence" value="ECO:0007669"/>
    <property type="project" value="UniProtKB-KW"/>
</dbReference>
<evidence type="ECO:0000259" key="12">
    <source>
        <dbReference type="PROSITE" id="PS50234"/>
    </source>
</evidence>
<keyword evidence="5" id="KW-0732">Signal</keyword>
<evidence type="ECO:0000256" key="10">
    <source>
        <dbReference type="ARBA" id="ARBA00023180"/>
    </source>
</evidence>
<feature type="compositionally biased region" description="Basic and acidic residues" evidence="11">
    <location>
        <begin position="1298"/>
        <end position="1308"/>
    </location>
</feature>
<dbReference type="Gene3D" id="2.60.40.10">
    <property type="entry name" value="Immunoglobulins"/>
    <property type="match status" value="5"/>
</dbReference>
<dbReference type="InterPro" id="IPR002035">
    <property type="entry name" value="VWF_A"/>
</dbReference>
<sequence length="2391" mass="250356">MRSCFLSVSSPSSSVCRTAEMAEILFLVDESWHVGESNFQLIKDFIYSIIQTFENTLMGEAGIQLSVVLYGDKPRVSIKLTDYTTIEELLLAVRGLLFKGGVTETGKALSFLADTVVNAGTLREEVAKILILITVGKSSDSVDEPAVALKNRGLTVFAVGIKSADRSELRKIASEPFEEHVLYAKDFHLLSSLSQKLSRRLCVTASEPPQPTKRTPEAEKIIGPRDLMISDHRHNSLRLSWTPATGKVTHYRILLDSLSSTGQVTPEDQRQIDLDASKNTVLVTDLKPNRKYIFTILAVYMDAFGEPATIKGKTTTIPSVTNFRVIEEGLFSLKVAWTPPLGKLEGYKIYIPINRPGMTSEKILSGDVSSHILDNLQEDTDYTVSVYAIYREGPSQPVSTTGRTLKLQPVKDLFLQNETTNTIQARWSQVRGASGYRLTWASSEGSVQNVNLGDTYSHYVIQGLQPGTEYTVTVNPVFGAFEGPTVTTKAMTLSSSAVQFLKTTDISINSVLVSWNAVAGATGYRVTWGPTPEFFGRDRPRQLALNSSTTTFHLQNLAHNTEYVISLYVLFGLVEGPGISTTARTSPLGYVTNFKVTSHSSSSISVSWSAVPSASKYKIVWKPTGTGKEKEAAKSQLLDSSVLTHRLQNLLPNTKYTVGIRALFGVSEGKVVTLTQATGTDGDVVVTPKTVTSARPLTAIDLSTSSSQLTLPTAASLETRITSGHTSGKTKMPAPSATSTSGPICSKFKADIVFLVDESSSIGQHNFAKVKDFLFRIISYFPRIGPEGTQIAIVQYSEEPRTEFYLNRYKDRNGVLKALKSLQYIGGNTKTGRGIRHVLQEIFQASKGMRPAVPHTLVLLTDGRSQDDVVPPAKIAHIIGIRMIAVGIARADPEELKKVLMHQNLHNLFYASTFDDLPQIIRELIETICSGAQRVAVAPQRKGLISKKMDKAEVLIDQKGTSTTSSSSLAPLSIQAPQGPCEPLCSKAQKGEKGDQGPPGDVSFMGLHTGGGYDPFSLASKGEKGERGIPGKDGIPGLPGRPGRTGPPGSPGLMGLPGIQGDHGPPGYPGPPGPKGDRGEPGYVLGGVEVIPGQNGPPGPPGNKGQPGVPGVPGPPGLPGLPGPQGPPGLSVKGEPGDPGIRGPRGKSGAKGEMGKAGLPGPIGLDGASGPKGEKGEVGVGLPGVPGLKGTEGHMGTMGLPGPPGQKGEQGMRGAEGPPGLRGKKGQDGIKGEKGERGETGLRGLQGIAGLPGPVGPKGDQGIQGFPGAPAMGVVGPPGKKGARGDLGPVGPQGPKGDPGDQGEKGEKGSPGFGIPGQLGLKGEPGERGNVGLSGKPGQKGETGPQGDKGEPGLPGRPGEPGLRGKDGEPGEKGPPGEQGKAGVPGEMGEKGIRGPLGLPGRPGERGMKGDAGERGQDGVPGKKGDKGKSGAPGPPGVPGKSVPSVENSIVIKGEKGDPGPPGKAIDIKDLERLFEAYGIKLALLKELTDLLLRDGAETVAQQASRSSRGRGKKKQGSKQLPIEVVSQRYDVPTGLQSTKEKPSTVLEYPVLEAVEQNLLSPTTFPRITQTKMVSEQKVPRTSNSSSGDSLISNITANHSGLGEVLDLKAKDYPEGQYTTWTQRNMEETSSQQAGMTTWENQESEWFLEESSTRNNTEQEVKHSSIPFDPDSHFQFFEYTTPEMTETSKTEKTDEDLFLLLTPEREVESNSTEHISSELLEPWMRSSQQQIEERQSSHEAAHTFADPNETSNIRVRRMAESQGFMVRSPGAFGSRGQVAGYSVSHKKQESDTADLDSVPLQGQKGEKGSPGHQGSQGEKGTRGDEGEMGQKGEPGIGFRGPVGQAGPPGHKGEPGAPGPPGAQGVQGIRGNPGVPGSQGERGPPGLPGIPGQKGERGRRGKNGAAGPMGPPGQQGQKGIPGVPGIKGNKGEIGLGRLGPRGPRGLPGPQGEEGIAGVRGPVGMMGQTGPAGLKGEKGDVGFPGTKGERGDSTTVFGPQGYKGNKGDLGEKGPPGFDGDKGEKGEDGPSGEKGIKGEAGAKGIMGLFGTRGPVGQKGEIGEPGLPGFAGTAGLDGKNGMKGAKGERGLQGQKGEPGGKGDPGITGDIGRKGSKGLRGLPGRTGPPGTDGIKGEVGRTGKPGTAGINGLLGPKGSRGEAGTNGPKGLAGQKGEKGAKGVPGLGGFKGQMGLPGKMGMAGPPGAQGPRGETGPQGERGRRGRPQLCLRGPPGTPGEKGEMGDKGPAGRKGEKGDPGLSAEEVKNIVRDEMSDKEGQNFPLVNGLSDSSTGYLADGQQLEEKALLSKDLAKPVLFGEMQNSSKTSMLLKDAASPVADPCFLPMDEGFCLHYTVLWYYHREANSCRPFIFGGCGGNANQFPSKQECELWCKRITGR</sequence>
<evidence type="ECO:0008006" key="17">
    <source>
        <dbReference type="Google" id="ProtNLM"/>
    </source>
</evidence>
<evidence type="ECO:0000259" key="13">
    <source>
        <dbReference type="PROSITE" id="PS50279"/>
    </source>
</evidence>
<feature type="region of interest" description="Disordered" evidence="11">
    <location>
        <begin position="1500"/>
        <end position="1522"/>
    </location>
</feature>
<feature type="compositionally biased region" description="Basic and acidic residues" evidence="11">
    <location>
        <begin position="2245"/>
        <end position="2255"/>
    </location>
</feature>
<dbReference type="InterPro" id="IPR036880">
    <property type="entry name" value="Kunitz_BPTI_sf"/>
</dbReference>
<feature type="compositionally biased region" description="Basic and acidic residues" evidence="11">
    <location>
        <begin position="1021"/>
        <end position="1030"/>
    </location>
</feature>
<accession>A0A8D0BR53</accession>
<feature type="region of interest" description="Disordered" evidence="11">
    <location>
        <begin position="2074"/>
        <end position="2255"/>
    </location>
</feature>
<dbReference type="GeneTree" id="ENSGT00940000166182"/>
<dbReference type="PRINTS" id="PR00759">
    <property type="entry name" value="BASICPTASE"/>
</dbReference>
<keyword evidence="6" id="KW-0677">Repeat</keyword>
<dbReference type="InterPro" id="IPR003961">
    <property type="entry name" value="FN3_dom"/>
</dbReference>
<dbReference type="InterPro" id="IPR050149">
    <property type="entry name" value="Collagen_superfamily"/>
</dbReference>
<feature type="domain" description="Fibronectin type-III" evidence="14">
    <location>
        <begin position="223"/>
        <end position="319"/>
    </location>
</feature>
<feature type="compositionally biased region" description="Low complexity" evidence="11">
    <location>
        <begin position="1902"/>
        <end position="1926"/>
    </location>
</feature>
<feature type="compositionally biased region" description="Basic residues" evidence="11">
    <location>
        <begin position="1508"/>
        <end position="1517"/>
    </location>
</feature>
<evidence type="ECO:0000256" key="11">
    <source>
        <dbReference type="SAM" id="MobiDB-lite"/>
    </source>
</evidence>
<dbReference type="InterPro" id="IPR013783">
    <property type="entry name" value="Ig-like_fold"/>
</dbReference>
<keyword evidence="9" id="KW-1015">Disulfide bond</keyword>
<dbReference type="Proteomes" id="UP000694421">
    <property type="component" value="Unplaced"/>
</dbReference>
<keyword evidence="16" id="KW-1185">Reference proteome</keyword>
<dbReference type="OMA" id="SFYMIQG"/>
<feature type="compositionally biased region" description="Gly residues" evidence="11">
    <location>
        <begin position="2092"/>
        <end position="2101"/>
    </location>
</feature>
<evidence type="ECO:0000256" key="5">
    <source>
        <dbReference type="ARBA" id="ARBA00022729"/>
    </source>
</evidence>
<dbReference type="Pfam" id="PF00092">
    <property type="entry name" value="VWA"/>
    <property type="match status" value="2"/>
</dbReference>
<dbReference type="Gene3D" id="3.40.50.410">
    <property type="entry name" value="von Willebrand factor, type A domain"/>
    <property type="match status" value="2"/>
</dbReference>
<feature type="compositionally biased region" description="Basic and acidic residues" evidence="11">
    <location>
        <begin position="1403"/>
        <end position="1429"/>
    </location>
</feature>
<feature type="domain" description="Fibronectin type-III" evidence="14">
    <location>
        <begin position="497"/>
        <end position="589"/>
    </location>
</feature>
<dbReference type="SUPFAM" id="SSF53300">
    <property type="entry name" value="vWA-like"/>
    <property type="match status" value="2"/>
</dbReference>
<feature type="domain" description="BPTI/Kunitz inhibitor" evidence="13">
    <location>
        <begin position="2335"/>
        <end position="2385"/>
    </location>
</feature>
<comment type="similarity">
    <text evidence="2">Belongs to the venom Kunitz-type family.</text>
</comment>
<dbReference type="FunFam" id="3.40.50.410:FF:000003">
    <property type="entry name" value="Collagen type VI alpha 3 chain"/>
    <property type="match status" value="1"/>
</dbReference>
<organism evidence="15 16">
    <name type="scientific">Salvator merianae</name>
    <name type="common">Argentine black and white tegu</name>
    <name type="synonym">Tupinambis merianae</name>
    <dbReference type="NCBI Taxonomy" id="96440"/>
    <lineage>
        <taxon>Eukaryota</taxon>
        <taxon>Metazoa</taxon>
        <taxon>Chordata</taxon>
        <taxon>Craniata</taxon>
        <taxon>Vertebrata</taxon>
        <taxon>Euteleostomi</taxon>
        <taxon>Lepidosauria</taxon>
        <taxon>Squamata</taxon>
        <taxon>Bifurcata</taxon>
        <taxon>Unidentata</taxon>
        <taxon>Episquamata</taxon>
        <taxon>Laterata</taxon>
        <taxon>Teiioidea</taxon>
        <taxon>Teiidae</taxon>
        <taxon>Salvator</taxon>
    </lineage>
</organism>
<dbReference type="PANTHER" id="PTHR24023:SF1082">
    <property type="entry name" value="COLLAGEN TRIPLE HELIX REPEAT"/>
    <property type="match status" value="1"/>
</dbReference>
<dbReference type="PROSITE" id="PS50279">
    <property type="entry name" value="BPTI_KUNITZ_2"/>
    <property type="match status" value="1"/>
</dbReference>
<dbReference type="InterPro" id="IPR036465">
    <property type="entry name" value="vWFA_dom_sf"/>
</dbReference>
<evidence type="ECO:0000256" key="8">
    <source>
        <dbReference type="ARBA" id="ARBA00023119"/>
    </source>
</evidence>
<dbReference type="Gene3D" id="4.10.410.10">
    <property type="entry name" value="Pancreatic trypsin inhibitor Kunitz domain"/>
    <property type="match status" value="1"/>
</dbReference>
<feature type="domain" description="Fibronectin type-III" evidence="14">
    <location>
        <begin position="590"/>
        <end position="683"/>
    </location>
</feature>
<feature type="compositionally biased region" description="Basic and acidic residues" evidence="11">
    <location>
        <begin position="2016"/>
        <end position="2025"/>
    </location>
</feature>
<feature type="compositionally biased region" description="Low complexity" evidence="11">
    <location>
        <begin position="1266"/>
        <end position="1280"/>
    </location>
</feature>
<dbReference type="SMART" id="SM00131">
    <property type="entry name" value="KU"/>
    <property type="match status" value="1"/>
</dbReference>
<evidence type="ECO:0000256" key="2">
    <source>
        <dbReference type="ARBA" id="ARBA00008415"/>
    </source>
</evidence>
<dbReference type="InterPro" id="IPR020901">
    <property type="entry name" value="Prtase_inh_Kunz-CS"/>
</dbReference>
<dbReference type="SMART" id="SM00060">
    <property type="entry name" value="FN3"/>
    <property type="match status" value="5"/>
</dbReference>
<evidence type="ECO:0000259" key="14">
    <source>
        <dbReference type="PROSITE" id="PS50853"/>
    </source>
</evidence>
<comment type="subcellular location">
    <subcellularLocation>
        <location evidence="1">Secreted</location>
        <location evidence="1">Extracellular space</location>
        <location evidence="1">Extracellular matrix</location>
    </subcellularLocation>
</comment>
<feature type="compositionally biased region" description="Pro residues" evidence="11">
    <location>
        <begin position="1110"/>
        <end position="1127"/>
    </location>
</feature>
<evidence type="ECO:0000256" key="7">
    <source>
        <dbReference type="ARBA" id="ARBA00022889"/>
    </source>
</evidence>
<evidence type="ECO:0000256" key="6">
    <source>
        <dbReference type="ARBA" id="ARBA00022737"/>
    </source>
</evidence>
<dbReference type="Ensembl" id="ENSSMRT00000014008.1">
    <property type="protein sequence ID" value="ENSSMRP00000012022.1"/>
    <property type="gene ID" value="ENSSMRG00000009416.1"/>
</dbReference>
<dbReference type="GO" id="GO:0005615">
    <property type="term" value="C:extracellular space"/>
    <property type="evidence" value="ECO:0007669"/>
    <property type="project" value="TreeGrafter"/>
</dbReference>
<dbReference type="SMART" id="SM00327">
    <property type="entry name" value="VWA"/>
    <property type="match status" value="2"/>
</dbReference>
<feature type="compositionally biased region" description="Basic and acidic residues" evidence="11">
    <location>
        <begin position="1225"/>
        <end position="1240"/>
    </location>
</feature>
<keyword evidence="10" id="KW-0325">Glycoprotein</keyword>
<keyword evidence="7" id="KW-0130">Cell adhesion</keyword>
<name>A0A8D0BR53_SALMN</name>
<feature type="region of interest" description="Disordered" evidence="11">
    <location>
        <begin position="1766"/>
        <end position="1951"/>
    </location>
</feature>
<feature type="region of interest" description="Disordered" evidence="11">
    <location>
        <begin position="1727"/>
        <end position="1753"/>
    </location>
</feature>
<dbReference type="InterPro" id="IPR008160">
    <property type="entry name" value="Collagen"/>
</dbReference>
<protein>
    <recommendedName>
        <fullName evidence="17">Collagen alpha-1(VII) chain</fullName>
    </recommendedName>
</protein>
<dbReference type="SUPFAM" id="SSF57362">
    <property type="entry name" value="BPTI-like"/>
    <property type="match status" value="1"/>
</dbReference>
<dbReference type="GO" id="GO:0031012">
    <property type="term" value="C:extracellular matrix"/>
    <property type="evidence" value="ECO:0007669"/>
    <property type="project" value="TreeGrafter"/>
</dbReference>
<dbReference type="FunFam" id="4.10.410.10:FF:000020">
    <property type="entry name" value="Collagen, type VI, alpha 3"/>
    <property type="match status" value="1"/>
</dbReference>
<feature type="region of interest" description="Disordered" evidence="11">
    <location>
        <begin position="959"/>
        <end position="1445"/>
    </location>
</feature>
<feature type="domain" description="Fibronectin type-III" evidence="14">
    <location>
        <begin position="409"/>
        <end position="496"/>
    </location>
</feature>
<dbReference type="GO" id="GO:0004867">
    <property type="term" value="F:serine-type endopeptidase inhibitor activity"/>
    <property type="evidence" value="ECO:0007669"/>
    <property type="project" value="InterPro"/>
</dbReference>
<feature type="compositionally biased region" description="Low complexity" evidence="11">
    <location>
        <begin position="2114"/>
        <end position="2126"/>
    </location>
</feature>
<dbReference type="Pfam" id="PF00041">
    <property type="entry name" value="fn3"/>
    <property type="match status" value="5"/>
</dbReference>
<dbReference type="PRINTS" id="PR00453">
    <property type="entry name" value="VWFADOMAIN"/>
</dbReference>
<feature type="region of interest" description="Disordered" evidence="11">
    <location>
        <begin position="1981"/>
        <end position="2036"/>
    </location>
</feature>
<dbReference type="Pfam" id="PF00014">
    <property type="entry name" value="Kunitz_BPTI"/>
    <property type="match status" value="1"/>
</dbReference>
<feature type="compositionally biased region" description="Basic and acidic residues" evidence="11">
    <location>
        <begin position="1363"/>
        <end position="1372"/>
    </location>
</feature>
<feature type="compositionally biased region" description="Low complexity" evidence="11">
    <location>
        <begin position="1939"/>
        <end position="1951"/>
    </location>
</feature>
<dbReference type="FunFam" id="3.40.50.410:FF:000004">
    <property type="entry name" value="collagen alpha-6(VI) chain"/>
    <property type="match status" value="1"/>
</dbReference>
<evidence type="ECO:0000313" key="15">
    <source>
        <dbReference type="Ensembl" id="ENSSMRP00000012022.1"/>
    </source>
</evidence>
<feature type="domain" description="VWFA" evidence="12">
    <location>
        <begin position="23"/>
        <end position="197"/>
    </location>
</feature>
<evidence type="ECO:0000256" key="4">
    <source>
        <dbReference type="ARBA" id="ARBA00022530"/>
    </source>
</evidence>
<dbReference type="GO" id="GO:0005581">
    <property type="term" value="C:collagen trimer"/>
    <property type="evidence" value="ECO:0007669"/>
    <property type="project" value="UniProtKB-KW"/>
</dbReference>
<dbReference type="CDD" id="cd22627">
    <property type="entry name" value="Kunitz_collagen_alpha1_VII"/>
    <property type="match status" value="1"/>
</dbReference>
<proteinExistence type="inferred from homology"/>
<dbReference type="InterPro" id="IPR036116">
    <property type="entry name" value="FN3_sf"/>
</dbReference>
<dbReference type="CDD" id="cd00063">
    <property type="entry name" value="FN3"/>
    <property type="match status" value="5"/>
</dbReference>
<keyword evidence="3" id="KW-0964">Secreted</keyword>
<reference evidence="15" key="1">
    <citation type="submission" date="2025-08" db="UniProtKB">
        <authorList>
            <consortium name="Ensembl"/>
        </authorList>
    </citation>
    <scope>IDENTIFICATION</scope>
</reference>
<feature type="domain" description="VWFA" evidence="12">
    <location>
        <begin position="751"/>
        <end position="924"/>
    </location>
</feature>
<reference evidence="15" key="2">
    <citation type="submission" date="2025-09" db="UniProtKB">
        <authorList>
            <consortium name="Ensembl"/>
        </authorList>
    </citation>
    <scope>IDENTIFICATION</scope>
</reference>
<evidence type="ECO:0000256" key="9">
    <source>
        <dbReference type="ARBA" id="ARBA00023157"/>
    </source>
</evidence>